<evidence type="ECO:0000256" key="1">
    <source>
        <dbReference type="SAM" id="SignalP"/>
    </source>
</evidence>
<protein>
    <submittedName>
        <fullName evidence="2">DUF3574 domain-containing protein</fullName>
    </submittedName>
</protein>
<gene>
    <name evidence="2" type="ORF">NFI95_12590</name>
</gene>
<dbReference type="PROSITE" id="PS51257">
    <property type="entry name" value="PROKAR_LIPOPROTEIN"/>
    <property type="match status" value="1"/>
</dbReference>
<comment type="caution">
    <text evidence="2">The sequence shown here is derived from an EMBL/GenBank/DDBJ whole genome shotgun (WGS) entry which is preliminary data.</text>
</comment>
<evidence type="ECO:0000313" key="2">
    <source>
        <dbReference type="EMBL" id="MCQ8279279.1"/>
    </source>
</evidence>
<name>A0ABT1W8S5_9PROT</name>
<sequence length="140" mass="15280">MGARHTVLVALLAVSGCTATAPDDPAHPVQAVGWAETRLSFGLGPADDKTKGVSEQRWRAFLDREVTPRFPSGLSVIDMYGQWRDPGAAAPERLRSRLLVIDHPDDADDAARLNAIRDAWKRMTGDRSVLSVTQTARVSF</sequence>
<dbReference type="InterPro" id="IPR021957">
    <property type="entry name" value="DUF3574"/>
</dbReference>
<evidence type="ECO:0000313" key="3">
    <source>
        <dbReference type="Proteomes" id="UP001524587"/>
    </source>
</evidence>
<accession>A0ABT1W8S5</accession>
<dbReference type="EMBL" id="JAMSKV010000011">
    <property type="protein sequence ID" value="MCQ8279279.1"/>
    <property type="molecule type" value="Genomic_DNA"/>
</dbReference>
<keyword evidence="1" id="KW-0732">Signal</keyword>
<dbReference type="Proteomes" id="UP001524587">
    <property type="component" value="Unassembled WGS sequence"/>
</dbReference>
<feature type="chain" id="PRO_5046820900" evidence="1">
    <location>
        <begin position="22"/>
        <end position="140"/>
    </location>
</feature>
<reference evidence="2 3" key="1">
    <citation type="submission" date="2022-06" db="EMBL/GenBank/DDBJ databases">
        <title>Endosaccharibacter gen. nov., sp. nov., endophytic bacteria isolated from sugarcane.</title>
        <authorList>
            <person name="Pitiwittayakul N."/>
            <person name="Yukphan P."/>
            <person name="Charoenyingcharoen P."/>
            <person name="Tanasupawat S."/>
        </authorList>
    </citation>
    <scope>NUCLEOTIDE SEQUENCE [LARGE SCALE GENOMIC DNA]</scope>
    <source>
        <strain evidence="2 3">KSS8</strain>
    </source>
</reference>
<dbReference type="RefSeq" id="WP_422864768.1">
    <property type="nucleotide sequence ID" value="NZ_JAMSKV010000011.1"/>
</dbReference>
<feature type="signal peptide" evidence="1">
    <location>
        <begin position="1"/>
        <end position="21"/>
    </location>
</feature>
<proteinExistence type="predicted"/>
<keyword evidence="3" id="KW-1185">Reference proteome</keyword>
<organism evidence="2 3">
    <name type="scientific">Endosaccharibacter trunci</name>
    <dbReference type="NCBI Taxonomy" id="2812733"/>
    <lineage>
        <taxon>Bacteria</taxon>
        <taxon>Pseudomonadati</taxon>
        <taxon>Pseudomonadota</taxon>
        <taxon>Alphaproteobacteria</taxon>
        <taxon>Acetobacterales</taxon>
        <taxon>Acetobacteraceae</taxon>
        <taxon>Endosaccharibacter</taxon>
    </lineage>
</organism>
<dbReference type="Pfam" id="PF12098">
    <property type="entry name" value="DUF3574"/>
    <property type="match status" value="1"/>
</dbReference>